<dbReference type="Proteomes" id="UP001165063">
    <property type="component" value="Unassembled WGS sequence"/>
</dbReference>
<feature type="region of interest" description="Disordered" evidence="2">
    <location>
        <begin position="41"/>
        <end position="70"/>
    </location>
</feature>
<dbReference type="AlphaFoldDB" id="A0A9W6YM35"/>
<feature type="compositionally biased region" description="Polar residues" evidence="2">
    <location>
        <begin position="318"/>
        <end position="327"/>
    </location>
</feature>
<proteinExistence type="predicted"/>
<evidence type="ECO:0000313" key="3">
    <source>
        <dbReference type="EMBL" id="GMG20080.1"/>
    </source>
</evidence>
<reference evidence="3" key="1">
    <citation type="submission" date="2023-04" db="EMBL/GenBank/DDBJ databases">
        <title>Ambrosiozyma monospora NBRC 1965.</title>
        <authorList>
            <person name="Ichikawa N."/>
            <person name="Sato H."/>
            <person name="Tonouchi N."/>
        </authorList>
    </citation>
    <scope>NUCLEOTIDE SEQUENCE</scope>
    <source>
        <strain evidence="3">NBRC 1965</strain>
    </source>
</reference>
<feature type="compositionally biased region" description="Basic residues" evidence="2">
    <location>
        <begin position="337"/>
        <end position="354"/>
    </location>
</feature>
<evidence type="ECO:0000313" key="4">
    <source>
        <dbReference type="Proteomes" id="UP001165063"/>
    </source>
</evidence>
<feature type="coiled-coil region" evidence="1">
    <location>
        <begin position="197"/>
        <end position="224"/>
    </location>
</feature>
<feature type="compositionally biased region" description="Polar residues" evidence="2">
    <location>
        <begin position="41"/>
        <end position="57"/>
    </location>
</feature>
<keyword evidence="1" id="KW-0175">Coiled coil</keyword>
<evidence type="ECO:0000256" key="1">
    <source>
        <dbReference type="SAM" id="Coils"/>
    </source>
</evidence>
<accession>A0A9W6YM35</accession>
<keyword evidence="4" id="KW-1185">Reference proteome</keyword>
<name>A0A9W6YM35_AMBMO</name>
<comment type="caution">
    <text evidence="3">The sequence shown here is derived from an EMBL/GenBank/DDBJ whole genome shotgun (WGS) entry which is preliminary data.</text>
</comment>
<feature type="region of interest" description="Disordered" evidence="2">
    <location>
        <begin position="301"/>
        <end position="375"/>
    </location>
</feature>
<dbReference type="EMBL" id="BSXU01000277">
    <property type="protein sequence ID" value="GMG20080.1"/>
    <property type="molecule type" value="Genomic_DNA"/>
</dbReference>
<gene>
    <name evidence="3" type="ORF">Amon01_000096000</name>
</gene>
<organism evidence="3 4">
    <name type="scientific">Ambrosiozyma monospora</name>
    <name type="common">Yeast</name>
    <name type="synonym">Endomycopsis monosporus</name>
    <dbReference type="NCBI Taxonomy" id="43982"/>
    <lineage>
        <taxon>Eukaryota</taxon>
        <taxon>Fungi</taxon>
        <taxon>Dikarya</taxon>
        <taxon>Ascomycota</taxon>
        <taxon>Saccharomycotina</taxon>
        <taxon>Pichiomycetes</taxon>
        <taxon>Pichiales</taxon>
        <taxon>Pichiaceae</taxon>
        <taxon>Ambrosiozyma</taxon>
    </lineage>
</organism>
<sequence length="375" mass="42781">MKWRLREYTSLHHRLSCLLVLDFSMWTPDFGKSMVENVASNHQETQTSELTRGSIRTTDSHSTEPSSEISEADLEVLLQSRLRCNIDSIKNQQDGAVNTENDKENSEYRKDLVLWASKLELESIDMKQLIDGNTKLFNETLEKLKAELVVLSKVAADLSKEGDAKVEHLTRSVGAKIGSLKTYLNKELEKLKTDQNNDQNESSIKKITKEIDNLKVQQEKFMEEGERQTKMLDKLSYQLQSQKSTHETDISQLKEMMQAKELSFESEIGNLRAQVESQQVKITYLEGQLTLQTRKSIQLEKDLKKNKPKVQKPPAEKTANSTNTSPKITAKIPKVAKTVKHPKVAKTTKNPKCKNPKETSNHKKNHHETAVIVRL</sequence>
<protein>
    <submittedName>
        <fullName evidence="3">Unnamed protein product</fullName>
    </submittedName>
</protein>
<evidence type="ECO:0000256" key="2">
    <source>
        <dbReference type="SAM" id="MobiDB-lite"/>
    </source>
</evidence>